<dbReference type="RefSeq" id="WP_073019733.1">
    <property type="nucleotide sequence ID" value="NZ_FQWF01000008.1"/>
</dbReference>
<evidence type="ECO:0000313" key="2">
    <source>
        <dbReference type="Proteomes" id="UP000184020"/>
    </source>
</evidence>
<dbReference type="EMBL" id="FQWF01000008">
    <property type="protein sequence ID" value="SHG65447.1"/>
    <property type="molecule type" value="Genomic_DNA"/>
</dbReference>
<dbReference type="OrthoDB" id="1374941at2"/>
<evidence type="ECO:0000313" key="1">
    <source>
        <dbReference type="EMBL" id="SHG65447.1"/>
    </source>
</evidence>
<dbReference type="Proteomes" id="UP000184020">
    <property type="component" value="Unassembled WGS sequence"/>
</dbReference>
<protein>
    <submittedName>
        <fullName evidence="1">Uncharacterized protein</fullName>
    </submittedName>
</protein>
<name>A0A1M5LK84_9FLAO</name>
<sequence>MAKIQRLTFEKISRYFENLDFKDLFFDENSKSFEFIKNFNDVKYFVRITYFLDKGKISLNSRIPYYIFSNKVNSILEKFTYTKGVYEDTLFAFPNYNNNIDDETLNQLKNLHIQTEEDFQLALGIIATHIETYVLPFFAKVPNLQTINDEVINKVAQQDYTEYIEGRTTYKVLIIMKLCHNTKYDEFKNWALDAYEKEIPKNPEKWTKALMDLKSLIMYLESGQYQECLTLKE</sequence>
<organism evidence="1 2">
    <name type="scientific">Flavobacterium micromati</name>
    <dbReference type="NCBI Taxonomy" id="229205"/>
    <lineage>
        <taxon>Bacteria</taxon>
        <taxon>Pseudomonadati</taxon>
        <taxon>Bacteroidota</taxon>
        <taxon>Flavobacteriia</taxon>
        <taxon>Flavobacteriales</taxon>
        <taxon>Flavobacteriaceae</taxon>
        <taxon>Flavobacterium</taxon>
    </lineage>
</organism>
<reference evidence="2" key="1">
    <citation type="submission" date="2016-11" db="EMBL/GenBank/DDBJ databases">
        <authorList>
            <person name="Varghese N."/>
            <person name="Submissions S."/>
        </authorList>
    </citation>
    <scope>NUCLEOTIDE SEQUENCE [LARGE SCALE GENOMIC DNA]</scope>
    <source>
        <strain evidence="2">DSM 17659</strain>
    </source>
</reference>
<keyword evidence="2" id="KW-1185">Reference proteome</keyword>
<proteinExistence type="predicted"/>
<dbReference type="STRING" id="229205.SAMN05444372_108106"/>
<gene>
    <name evidence="1" type="ORF">SAMN05444372_108106</name>
</gene>
<accession>A0A1M5LK84</accession>
<dbReference type="AlphaFoldDB" id="A0A1M5LK84"/>